<accession>K9XMG6</accession>
<dbReference type="AlphaFoldDB" id="K9XMG6"/>
<dbReference type="eggNOG" id="ENOG502Z854">
    <property type="taxonomic scope" value="Bacteria"/>
</dbReference>
<dbReference type="Pfam" id="PF06724">
    <property type="entry name" value="DUF1206"/>
    <property type="match status" value="3"/>
</dbReference>
<dbReference type="RefSeq" id="WP_015191468.1">
    <property type="nucleotide sequence ID" value="NC_019748.1"/>
</dbReference>
<dbReference type="OrthoDB" id="5702018at2"/>
<feature type="domain" description="DUF1206" evidence="2">
    <location>
        <begin position="7"/>
        <end position="74"/>
    </location>
</feature>
<keyword evidence="1" id="KW-1133">Transmembrane helix</keyword>
<evidence type="ECO:0000313" key="4">
    <source>
        <dbReference type="Proteomes" id="UP000010473"/>
    </source>
</evidence>
<feature type="transmembrane region" description="Helical" evidence="1">
    <location>
        <begin position="7"/>
        <end position="28"/>
    </location>
</feature>
<keyword evidence="1" id="KW-0812">Transmembrane</keyword>
<keyword evidence="1" id="KW-0472">Membrane</keyword>
<dbReference type="InterPro" id="IPR009597">
    <property type="entry name" value="DUF1206"/>
</dbReference>
<dbReference type="HOGENOM" id="CLU_073530_0_0_3"/>
<protein>
    <recommendedName>
        <fullName evidence="2">DUF1206 domain-containing protein</fullName>
    </recommendedName>
</protein>
<feature type="domain" description="DUF1206" evidence="2">
    <location>
        <begin position="186"/>
        <end position="255"/>
    </location>
</feature>
<feature type="transmembrane region" description="Helical" evidence="1">
    <location>
        <begin position="186"/>
        <end position="207"/>
    </location>
</feature>
<evidence type="ECO:0000313" key="3">
    <source>
        <dbReference type="EMBL" id="AFZ33795.1"/>
    </source>
</evidence>
<dbReference type="Proteomes" id="UP000010473">
    <property type="component" value="Chromosome"/>
</dbReference>
<name>K9XMG6_STAC7</name>
<feature type="domain" description="DUF1206" evidence="2">
    <location>
        <begin position="90"/>
        <end position="160"/>
    </location>
</feature>
<gene>
    <name evidence="3" type="ordered locus">Sta7437_0177</name>
</gene>
<sequence length="261" mass="28103">MENFARFGYVSKGFVYGLIGILALLAAFNQGGKTTDPTGALHEIATQPFGQIVLILIAIGLFGYVIWRLVEAIKDPDHHGSDAKGLATRLGYLISGLVYSGIAANAALLAIGSSSGGGSGNSQQDWTAIVMQQPFGRWLVGLAGAIIVGLGFALIYQAYKEKFRKKLNMSELNGQQKNWLVKISRFGIAARGVVFIIIGFFVLQAAYKSNPNEVRGLDGALLSLSQQPFGKFLLALVAAGLVAYGIYLFVQARYRRFKFSG</sequence>
<feature type="transmembrane region" description="Helical" evidence="1">
    <location>
        <begin position="135"/>
        <end position="159"/>
    </location>
</feature>
<dbReference type="KEGG" id="scs:Sta7437_0177"/>
<keyword evidence="4" id="KW-1185">Reference proteome</keyword>
<feature type="transmembrane region" description="Helical" evidence="1">
    <location>
        <begin position="232"/>
        <end position="250"/>
    </location>
</feature>
<reference evidence="4" key="1">
    <citation type="journal article" date="2013" name="Proc. Natl. Acad. Sci. U.S.A.">
        <title>Improving the coverage of the cyanobacterial phylum using diversity-driven genome sequencing.</title>
        <authorList>
            <person name="Shih P.M."/>
            <person name="Wu D."/>
            <person name="Latifi A."/>
            <person name="Axen S.D."/>
            <person name="Fewer D.P."/>
            <person name="Talla E."/>
            <person name="Calteau A."/>
            <person name="Cai F."/>
            <person name="Tandeau de Marsac N."/>
            <person name="Rippka R."/>
            <person name="Herdman M."/>
            <person name="Sivonen K."/>
            <person name="Coursin T."/>
            <person name="Laurent T."/>
            <person name="Goodwin L."/>
            <person name="Nolan M."/>
            <person name="Davenport K.W."/>
            <person name="Han C.S."/>
            <person name="Rubin E.M."/>
            <person name="Eisen J.A."/>
            <person name="Woyke T."/>
            <person name="Gugger M."/>
            <person name="Kerfeld C.A."/>
        </authorList>
    </citation>
    <scope>NUCLEOTIDE SEQUENCE [LARGE SCALE GENOMIC DNA]</scope>
    <source>
        <strain evidence="4">ATCC 29371 / PCC 7437</strain>
    </source>
</reference>
<proteinExistence type="predicted"/>
<evidence type="ECO:0000256" key="1">
    <source>
        <dbReference type="SAM" id="Phobius"/>
    </source>
</evidence>
<feature type="transmembrane region" description="Helical" evidence="1">
    <location>
        <begin position="48"/>
        <end position="70"/>
    </location>
</feature>
<dbReference type="EMBL" id="CP003653">
    <property type="protein sequence ID" value="AFZ33795.1"/>
    <property type="molecule type" value="Genomic_DNA"/>
</dbReference>
<dbReference type="STRING" id="111780.Sta7437_0177"/>
<feature type="transmembrane region" description="Helical" evidence="1">
    <location>
        <begin position="90"/>
        <end position="115"/>
    </location>
</feature>
<organism evidence="3 4">
    <name type="scientific">Stanieria cyanosphaera (strain ATCC 29371 / PCC 7437)</name>
    <dbReference type="NCBI Taxonomy" id="111780"/>
    <lineage>
        <taxon>Bacteria</taxon>
        <taxon>Bacillati</taxon>
        <taxon>Cyanobacteriota</taxon>
        <taxon>Cyanophyceae</taxon>
        <taxon>Pleurocapsales</taxon>
        <taxon>Dermocarpellaceae</taxon>
        <taxon>Stanieria</taxon>
    </lineage>
</organism>
<evidence type="ECO:0000259" key="2">
    <source>
        <dbReference type="Pfam" id="PF06724"/>
    </source>
</evidence>